<dbReference type="eggNOG" id="COG1670">
    <property type="taxonomic scope" value="Bacteria"/>
</dbReference>
<protein>
    <submittedName>
        <fullName evidence="5">Ribosomal-protein-S5-alanine acetyltransferase</fullName>
    </submittedName>
</protein>
<accession>A0A0R1ESN5</accession>
<dbReference type="PROSITE" id="PS51186">
    <property type="entry name" value="GNAT"/>
    <property type="match status" value="1"/>
</dbReference>
<dbReference type="Gene3D" id="3.40.630.30">
    <property type="match status" value="1"/>
</dbReference>
<dbReference type="AlphaFoldDB" id="A0A0R1ESN5"/>
<evidence type="ECO:0000259" key="4">
    <source>
        <dbReference type="PROSITE" id="PS51186"/>
    </source>
</evidence>
<dbReference type="EMBL" id="AZCT01000009">
    <property type="protein sequence ID" value="KRK12191.1"/>
    <property type="molecule type" value="Genomic_DNA"/>
</dbReference>
<evidence type="ECO:0000256" key="3">
    <source>
        <dbReference type="ARBA" id="ARBA00038502"/>
    </source>
</evidence>
<evidence type="ECO:0000313" key="5">
    <source>
        <dbReference type="EMBL" id="KRK12191.1"/>
    </source>
</evidence>
<dbReference type="InterPro" id="IPR016181">
    <property type="entry name" value="Acyl_CoA_acyltransferase"/>
</dbReference>
<dbReference type="PATRIC" id="fig|1423816.3.peg.3061"/>
<dbReference type="PANTHER" id="PTHR43792:SF8">
    <property type="entry name" value="[RIBOSOMAL PROTEIN US5]-ALANINE N-ACETYLTRANSFERASE"/>
    <property type="match status" value="1"/>
</dbReference>
<evidence type="ECO:0000256" key="2">
    <source>
        <dbReference type="ARBA" id="ARBA00023315"/>
    </source>
</evidence>
<sequence length="174" mass="19965">MLQGPRVAVRPFVLADTDDYFAYARQKEVTMAAGMTPLLTREAAANHVQRFAREQQDLALVYQMHVIGNIGVYPRALSPETGDDMTREIGYILNPDFWHQGLMREGLQLVIADQFAHGIRAIWAGVFPDNQASIHLLKRLGFVFQFEVPLPRGLTEHQPRDEQYFRLLPKQFEK</sequence>
<dbReference type="Pfam" id="PF13302">
    <property type="entry name" value="Acetyltransf_3"/>
    <property type="match status" value="1"/>
</dbReference>
<organism evidence="5 6">
    <name type="scientific">Lacticaseibacillus zeae DSM 20178 = KCTC 3804</name>
    <dbReference type="NCBI Taxonomy" id="1423816"/>
    <lineage>
        <taxon>Bacteria</taxon>
        <taxon>Bacillati</taxon>
        <taxon>Bacillota</taxon>
        <taxon>Bacilli</taxon>
        <taxon>Lactobacillales</taxon>
        <taxon>Lactobacillaceae</taxon>
        <taxon>Lacticaseibacillus</taxon>
    </lineage>
</organism>
<dbReference type="InterPro" id="IPR000182">
    <property type="entry name" value="GNAT_dom"/>
</dbReference>
<proteinExistence type="inferred from homology"/>
<feature type="domain" description="N-acetyltransferase" evidence="4">
    <location>
        <begin position="7"/>
        <end position="161"/>
    </location>
</feature>
<name>A0A0R1ESN5_LACZE</name>
<comment type="caution">
    <text evidence="5">The sequence shown here is derived from an EMBL/GenBank/DDBJ whole genome shotgun (WGS) entry which is preliminary data.</text>
</comment>
<comment type="similarity">
    <text evidence="3">Belongs to the acetyltransferase family. RimJ subfamily.</text>
</comment>
<reference evidence="5 6" key="1">
    <citation type="journal article" date="2015" name="Genome Announc.">
        <title>Expanding the biotechnology potential of lactobacilli through comparative genomics of 213 strains and associated genera.</title>
        <authorList>
            <person name="Sun Z."/>
            <person name="Harris H.M."/>
            <person name="McCann A."/>
            <person name="Guo C."/>
            <person name="Argimon S."/>
            <person name="Zhang W."/>
            <person name="Yang X."/>
            <person name="Jeffery I.B."/>
            <person name="Cooney J.C."/>
            <person name="Kagawa T.F."/>
            <person name="Liu W."/>
            <person name="Song Y."/>
            <person name="Salvetti E."/>
            <person name="Wrobel A."/>
            <person name="Rasinkangas P."/>
            <person name="Parkhill J."/>
            <person name="Rea M.C."/>
            <person name="O'Sullivan O."/>
            <person name="Ritari J."/>
            <person name="Douillard F.P."/>
            <person name="Paul Ross R."/>
            <person name="Yang R."/>
            <person name="Briner A.E."/>
            <person name="Felis G.E."/>
            <person name="de Vos W.M."/>
            <person name="Barrangou R."/>
            <person name="Klaenhammer T.R."/>
            <person name="Caufield P.W."/>
            <person name="Cui Y."/>
            <person name="Zhang H."/>
            <person name="O'Toole P.W."/>
        </authorList>
    </citation>
    <scope>NUCLEOTIDE SEQUENCE [LARGE SCALE GENOMIC DNA]</scope>
    <source>
        <strain evidence="5 6">DSM 20178</strain>
    </source>
</reference>
<keyword evidence="1 5" id="KW-0808">Transferase</keyword>
<keyword evidence="2" id="KW-0012">Acyltransferase</keyword>
<dbReference type="GO" id="GO:0008999">
    <property type="term" value="F:protein-N-terminal-alanine acetyltransferase activity"/>
    <property type="evidence" value="ECO:0007669"/>
    <property type="project" value="TreeGrafter"/>
</dbReference>
<dbReference type="GO" id="GO:0005737">
    <property type="term" value="C:cytoplasm"/>
    <property type="evidence" value="ECO:0007669"/>
    <property type="project" value="TreeGrafter"/>
</dbReference>
<dbReference type="InterPro" id="IPR051531">
    <property type="entry name" value="N-acetyltransferase"/>
</dbReference>
<dbReference type="Proteomes" id="UP000051984">
    <property type="component" value="Unassembled WGS sequence"/>
</dbReference>
<evidence type="ECO:0000256" key="1">
    <source>
        <dbReference type="ARBA" id="ARBA00022679"/>
    </source>
</evidence>
<dbReference type="PANTHER" id="PTHR43792">
    <property type="entry name" value="GNAT FAMILY, PUTATIVE (AFU_ORTHOLOGUE AFUA_3G00765)-RELATED-RELATED"/>
    <property type="match status" value="1"/>
</dbReference>
<gene>
    <name evidence="5" type="ORF">FD51_GL002946</name>
</gene>
<dbReference type="RefSeq" id="WP_010491334.1">
    <property type="nucleotide sequence ID" value="NZ_AZCT01000009.1"/>
</dbReference>
<dbReference type="SUPFAM" id="SSF55729">
    <property type="entry name" value="Acyl-CoA N-acyltransferases (Nat)"/>
    <property type="match status" value="1"/>
</dbReference>
<evidence type="ECO:0000313" key="6">
    <source>
        <dbReference type="Proteomes" id="UP000051984"/>
    </source>
</evidence>